<proteinExistence type="predicted"/>
<dbReference type="InterPro" id="IPR027385">
    <property type="entry name" value="Beta-barrel_OMP"/>
</dbReference>
<evidence type="ECO:0000313" key="7">
    <source>
        <dbReference type="Proteomes" id="UP000639859"/>
    </source>
</evidence>
<keyword evidence="3" id="KW-0472">Membrane</keyword>
<dbReference type="InterPro" id="IPR051692">
    <property type="entry name" value="OMP-like"/>
</dbReference>
<reference evidence="6 7" key="1">
    <citation type="submission" date="2020-11" db="EMBL/GenBank/DDBJ databases">
        <title>genome sequence of strain KACC 18849.</title>
        <authorList>
            <person name="Gao J."/>
            <person name="Zhang X."/>
        </authorList>
    </citation>
    <scope>NUCLEOTIDE SEQUENCE [LARGE SCALE GENOMIC DNA]</scope>
    <source>
        <strain evidence="6 7">KACC 18849</strain>
    </source>
</reference>
<dbReference type="SUPFAM" id="SSF103515">
    <property type="entry name" value="Autotransporter"/>
    <property type="match status" value="1"/>
</dbReference>
<keyword evidence="7" id="KW-1185">Reference proteome</keyword>
<keyword evidence="2 4" id="KW-0732">Signal</keyword>
<dbReference type="Pfam" id="PF13505">
    <property type="entry name" value="OMP_b-brl"/>
    <property type="match status" value="1"/>
</dbReference>
<protein>
    <submittedName>
        <fullName evidence="6">Porin family protein</fullName>
    </submittedName>
</protein>
<dbReference type="InterPro" id="IPR036709">
    <property type="entry name" value="Autotransporte_beta_dom_sf"/>
</dbReference>
<evidence type="ECO:0000259" key="5">
    <source>
        <dbReference type="Pfam" id="PF13505"/>
    </source>
</evidence>
<dbReference type="Proteomes" id="UP000639859">
    <property type="component" value="Unassembled WGS sequence"/>
</dbReference>
<comment type="subcellular location">
    <subcellularLocation>
        <location evidence="1">Membrane</location>
    </subcellularLocation>
</comment>
<name>A0ABS0SYI8_9CAUL</name>
<dbReference type="EMBL" id="JADWOX010000008">
    <property type="protein sequence ID" value="MBI1684683.1"/>
    <property type="molecule type" value="Genomic_DNA"/>
</dbReference>
<dbReference type="Gene3D" id="2.40.160.20">
    <property type="match status" value="1"/>
</dbReference>
<dbReference type="PANTHER" id="PTHR34001">
    <property type="entry name" value="BLL7405 PROTEIN"/>
    <property type="match status" value="1"/>
</dbReference>
<feature type="chain" id="PRO_5047367386" evidence="4">
    <location>
        <begin position="25"/>
        <end position="278"/>
    </location>
</feature>
<evidence type="ECO:0000256" key="4">
    <source>
        <dbReference type="SAM" id="SignalP"/>
    </source>
</evidence>
<comment type="caution">
    <text evidence="6">The sequence shown here is derived from an EMBL/GenBank/DDBJ whole genome shotgun (WGS) entry which is preliminary data.</text>
</comment>
<sequence>MTKTFKAAALALAASAILGGSAQAQGMTGQWSGPYVGALFGYAKSADNTGEQVVFDKNLDGQYGDTVTTAAGANAFSPGFCDGFAKGPTAAGGCVGDDDNNWELGLRGGYDWQFGSFVIGGVAEIERLRLEDRVTAFSTTPAFYSFDRRLKSLAAVRLRGGYAMGPYLAYATGGVARGDLDHAFRTSNTVNTFVADHDDKADGYQAGVGLERQIDGRVRLGLEYLYTRLEDDSGPVRVQGPAPATNPFILTNAAGTDMQRAENLLEVHSVRMTASYRF</sequence>
<accession>A0ABS0SYI8</accession>
<evidence type="ECO:0000256" key="3">
    <source>
        <dbReference type="ARBA" id="ARBA00023136"/>
    </source>
</evidence>
<dbReference type="RefSeq" id="WP_198576593.1">
    <property type="nucleotide sequence ID" value="NZ_JADWOX010000008.1"/>
</dbReference>
<feature type="domain" description="Outer membrane protein beta-barrel" evidence="5">
    <location>
        <begin position="12"/>
        <end position="278"/>
    </location>
</feature>
<gene>
    <name evidence="6" type="ORF">I4Q42_13505</name>
</gene>
<feature type="signal peptide" evidence="4">
    <location>
        <begin position="1"/>
        <end position="24"/>
    </location>
</feature>
<organism evidence="6 7">
    <name type="scientific">Caulobacter hibisci</name>
    <dbReference type="NCBI Taxonomy" id="2035993"/>
    <lineage>
        <taxon>Bacteria</taxon>
        <taxon>Pseudomonadati</taxon>
        <taxon>Pseudomonadota</taxon>
        <taxon>Alphaproteobacteria</taxon>
        <taxon>Caulobacterales</taxon>
        <taxon>Caulobacteraceae</taxon>
        <taxon>Caulobacter</taxon>
    </lineage>
</organism>
<dbReference type="PANTHER" id="PTHR34001:SF3">
    <property type="entry name" value="BLL7405 PROTEIN"/>
    <property type="match status" value="1"/>
</dbReference>
<evidence type="ECO:0000313" key="6">
    <source>
        <dbReference type="EMBL" id="MBI1684683.1"/>
    </source>
</evidence>
<evidence type="ECO:0000256" key="1">
    <source>
        <dbReference type="ARBA" id="ARBA00004370"/>
    </source>
</evidence>
<evidence type="ECO:0000256" key="2">
    <source>
        <dbReference type="ARBA" id="ARBA00022729"/>
    </source>
</evidence>